<evidence type="ECO:0000313" key="1">
    <source>
        <dbReference type="EMBL" id="KAK5622577.1"/>
    </source>
</evidence>
<comment type="caution">
    <text evidence="1">The sequence shown here is derived from an EMBL/GenBank/DDBJ whole genome shotgun (WGS) entry which is preliminary data.</text>
</comment>
<proteinExistence type="predicted"/>
<dbReference type="Proteomes" id="UP001311232">
    <property type="component" value="Unassembled WGS sequence"/>
</dbReference>
<keyword evidence="2" id="KW-1185">Reference proteome</keyword>
<accession>A0AAV9SPV2</accession>
<sequence>METAAEFCLCGRSRFHPLDPCRLKEQRNGATVLVLDSELLLLRSKHTQSYLLGTPSVVLMGSDVTLILDFISLRTQEKKTEPVLMNGGGFLKNFELNNTVLYMMDLNRVQLCLAQMGLTSCWTLCIL</sequence>
<reference evidence="1 2" key="1">
    <citation type="submission" date="2021-06" db="EMBL/GenBank/DDBJ databases">
        <authorList>
            <person name="Palmer J.M."/>
        </authorList>
    </citation>
    <scope>NUCLEOTIDE SEQUENCE [LARGE SCALE GENOMIC DNA]</scope>
    <source>
        <strain evidence="1 2">MEX-2019</strain>
        <tissue evidence="1">Muscle</tissue>
    </source>
</reference>
<dbReference type="EMBL" id="JAHHUM010000101">
    <property type="protein sequence ID" value="KAK5622577.1"/>
    <property type="molecule type" value="Genomic_DNA"/>
</dbReference>
<gene>
    <name evidence="1" type="ORF">CRENBAI_001415</name>
</gene>
<protein>
    <submittedName>
        <fullName evidence="1">Uncharacterized protein</fullName>
    </submittedName>
</protein>
<name>A0AAV9SPV2_9TELE</name>
<dbReference type="AlphaFoldDB" id="A0AAV9SPV2"/>
<organism evidence="1 2">
    <name type="scientific">Crenichthys baileyi</name>
    <name type="common">White River springfish</name>
    <dbReference type="NCBI Taxonomy" id="28760"/>
    <lineage>
        <taxon>Eukaryota</taxon>
        <taxon>Metazoa</taxon>
        <taxon>Chordata</taxon>
        <taxon>Craniata</taxon>
        <taxon>Vertebrata</taxon>
        <taxon>Euteleostomi</taxon>
        <taxon>Actinopterygii</taxon>
        <taxon>Neopterygii</taxon>
        <taxon>Teleostei</taxon>
        <taxon>Neoteleostei</taxon>
        <taxon>Acanthomorphata</taxon>
        <taxon>Ovalentaria</taxon>
        <taxon>Atherinomorphae</taxon>
        <taxon>Cyprinodontiformes</taxon>
        <taxon>Goodeidae</taxon>
        <taxon>Crenichthys</taxon>
    </lineage>
</organism>
<evidence type="ECO:0000313" key="2">
    <source>
        <dbReference type="Proteomes" id="UP001311232"/>
    </source>
</evidence>